<evidence type="ECO:0000313" key="2">
    <source>
        <dbReference type="EMBL" id="KAL0086441.1"/>
    </source>
</evidence>
<feature type="transmembrane region" description="Helical" evidence="1">
    <location>
        <begin position="12"/>
        <end position="29"/>
    </location>
</feature>
<evidence type="ECO:0000256" key="1">
    <source>
        <dbReference type="SAM" id="Phobius"/>
    </source>
</evidence>
<feature type="transmembrane region" description="Helical" evidence="1">
    <location>
        <begin position="65"/>
        <end position="85"/>
    </location>
</feature>
<dbReference type="Proteomes" id="UP001448207">
    <property type="component" value="Unassembled WGS sequence"/>
</dbReference>
<comment type="caution">
    <text evidence="2">The sequence shown here is derived from an EMBL/GenBank/DDBJ whole genome shotgun (WGS) entry which is preliminary data.</text>
</comment>
<keyword evidence="1" id="KW-0812">Transmembrane</keyword>
<keyword evidence="3" id="KW-1185">Reference proteome</keyword>
<reference evidence="2 3" key="1">
    <citation type="submission" date="2024-04" db="EMBL/GenBank/DDBJ databases">
        <title>Symmetric and asymmetric DNA N6-adenine methylation regulates different biological responses in Mucorales.</title>
        <authorList>
            <consortium name="Lawrence Berkeley National Laboratory"/>
            <person name="Lax C."/>
            <person name="Mondo S.J."/>
            <person name="Osorio-Concepcion M."/>
            <person name="Muszewska A."/>
            <person name="Corrochano-Luque M."/>
            <person name="Gutierrez G."/>
            <person name="Riley R."/>
            <person name="Lipzen A."/>
            <person name="Guo J."/>
            <person name="Hundley H."/>
            <person name="Amirebrahimi M."/>
            <person name="Ng V."/>
            <person name="Lorenzo-Gutierrez D."/>
            <person name="Binder U."/>
            <person name="Yang J."/>
            <person name="Song Y."/>
            <person name="Canovas D."/>
            <person name="Navarro E."/>
            <person name="Freitag M."/>
            <person name="Gabaldon T."/>
            <person name="Grigoriev I.V."/>
            <person name="Corrochano L.M."/>
            <person name="Nicolas F.E."/>
            <person name="Garre V."/>
        </authorList>
    </citation>
    <scope>NUCLEOTIDE SEQUENCE [LARGE SCALE GENOMIC DNA]</scope>
    <source>
        <strain evidence="2 3">L51</strain>
    </source>
</reference>
<evidence type="ECO:0000313" key="3">
    <source>
        <dbReference type="Proteomes" id="UP001448207"/>
    </source>
</evidence>
<dbReference type="EMBL" id="JBCLYO010000008">
    <property type="protein sequence ID" value="KAL0086441.1"/>
    <property type="molecule type" value="Genomic_DNA"/>
</dbReference>
<accession>A0ABR3B107</accession>
<keyword evidence="1" id="KW-0472">Membrane</keyword>
<organism evidence="2 3">
    <name type="scientific">Phycomyces blakesleeanus</name>
    <dbReference type="NCBI Taxonomy" id="4837"/>
    <lineage>
        <taxon>Eukaryota</taxon>
        <taxon>Fungi</taxon>
        <taxon>Fungi incertae sedis</taxon>
        <taxon>Mucoromycota</taxon>
        <taxon>Mucoromycotina</taxon>
        <taxon>Mucoromycetes</taxon>
        <taxon>Mucorales</taxon>
        <taxon>Phycomycetaceae</taxon>
        <taxon>Phycomyces</taxon>
    </lineage>
</organism>
<keyword evidence="1" id="KW-1133">Transmembrane helix</keyword>
<proteinExistence type="predicted"/>
<sequence>MVSLMYKTVNSLYVYMLLFFETNIFLNCLSRNTADINCIKCVLIPFFFGYLYLNRISKPIKLTGFHISLLLLKSIIYTLFGNYLVQK</sequence>
<feature type="transmembrane region" description="Helical" evidence="1">
    <location>
        <begin position="36"/>
        <end position="53"/>
    </location>
</feature>
<gene>
    <name evidence="2" type="ORF">J3Q64DRAFT_1739967</name>
</gene>
<protein>
    <submittedName>
        <fullName evidence="2">Uncharacterized protein</fullName>
    </submittedName>
</protein>
<name>A0ABR3B107_PHYBL</name>